<evidence type="ECO:0000259" key="2">
    <source>
        <dbReference type="Pfam" id="PF24320"/>
    </source>
</evidence>
<feature type="signal peptide" evidence="1">
    <location>
        <begin position="1"/>
        <end position="20"/>
    </location>
</feature>
<evidence type="ECO:0000256" key="1">
    <source>
        <dbReference type="SAM" id="SignalP"/>
    </source>
</evidence>
<proteinExistence type="predicted"/>
<keyword evidence="1" id="KW-0732">Signal</keyword>
<evidence type="ECO:0000313" key="3">
    <source>
        <dbReference type="EMBL" id="KAF2022567.1"/>
    </source>
</evidence>
<dbReference type="AlphaFoldDB" id="A0A9P4GW32"/>
<dbReference type="InterPro" id="IPR055915">
    <property type="entry name" value="DUF7492"/>
</dbReference>
<reference evidence="3" key="1">
    <citation type="journal article" date="2020" name="Stud. Mycol.">
        <title>101 Dothideomycetes genomes: a test case for predicting lifestyles and emergence of pathogens.</title>
        <authorList>
            <person name="Haridas S."/>
            <person name="Albert R."/>
            <person name="Binder M."/>
            <person name="Bloem J."/>
            <person name="Labutti K."/>
            <person name="Salamov A."/>
            <person name="Andreopoulos B."/>
            <person name="Baker S."/>
            <person name="Barry K."/>
            <person name="Bills G."/>
            <person name="Bluhm B."/>
            <person name="Cannon C."/>
            <person name="Castanera R."/>
            <person name="Culley D."/>
            <person name="Daum C."/>
            <person name="Ezra D."/>
            <person name="Gonzalez J."/>
            <person name="Henrissat B."/>
            <person name="Kuo A."/>
            <person name="Liang C."/>
            <person name="Lipzen A."/>
            <person name="Lutzoni F."/>
            <person name="Magnuson J."/>
            <person name="Mondo S."/>
            <person name="Nolan M."/>
            <person name="Ohm R."/>
            <person name="Pangilinan J."/>
            <person name="Park H.-J."/>
            <person name="Ramirez L."/>
            <person name="Alfaro M."/>
            <person name="Sun H."/>
            <person name="Tritt A."/>
            <person name="Yoshinaga Y."/>
            <person name="Zwiers L.-H."/>
            <person name="Turgeon B."/>
            <person name="Goodwin S."/>
            <person name="Spatafora J."/>
            <person name="Crous P."/>
            <person name="Grigoriev I."/>
        </authorList>
    </citation>
    <scope>NUCLEOTIDE SEQUENCE</scope>
    <source>
        <strain evidence="3">CBS 110217</strain>
    </source>
</reference>
<gene>
    <name evidence="3" type="ORF">EK21DRAFT_83038</name>
</gene>
<dbReference type="Pfam" id="PF24320">
    <property type="entry name" value="DUF7492"/>
    <property type="match status" value="1"/>
</dbReference>
<comment type="caution">
    <text evidence="3">The sequence shown here is derived from an EMBL/GenBank/DDBJ whole genome shotgun (WGS) entry which is preliminary data.</text>
</comment>
<sequence length="333" mass="35989">MSRTQALVVLALALVKHAFAHTWVEQLTNVASNGTFVAGYGYARSFVDRDEPGYNGGDANKWLIPQIQTFADAADLLCHPSQRTAVQTPAYPRLQSTPGSMIALRYLENGHATIPGSGGPGRPKLGGTVFVFGTHTPAQDEKLFDVLAWTRDGSGGNKRGILLTAQNFDDGRCYQLGNNAAAANTRQEQFPNPIIGQPGSAHELPCETDVLMPNDLNVNNPYTLYWVWQWSSAPSESQGGSPHGKDEYYTSCLDVDIVSEVLSKQSDNRLQQQDSQSRAVDDFKSRQALTVDPLAIYSNPAFGTSVIASSTPTALSGARSLQSANTMVTSTKY</sequence>
<keyword evidence="4" id="KW-1185">Reference proteome</keyword>
<dbReference type="EMBL" id="ML978535">
    <property type="protein sequence ID" value="KAF2022567.1"/>
    <property type="molecule type" value="Genomic_DNA"/>
</dbReference>
<feature type="chain" id="PRO_5040216853" description="DUF7492 domain-containing protein" evidence="1">
    <location>
        <begin position="21"/>
        <end position="333"/>
    </location>
</feature>
<evidence type="ECO:0000313" key="4">
    <source>
        <dbReference type="Proteomes" id="UP000799777"/>
    </source>
</evidence>
<dbReference type="OrthoDB" id="64281at2759"/>
<feature type="domain" description="DUF7492" evidence="2">
    <location>
        <begin position="19"/>
        <end position="276"/>
    </location>
</feature>
<accession>A0A9P4GW32</accession>
<dbReference type="Proteomes" id="UP000799777">
    <property type="component" value="Unassembled WGS sequence"/>
</dbReference>
<name>A0A9P4GW32_9PLEO</name>
<organism evidence="3 4">
    <name type="scientific">Setomelanomma holmii</name>
    <dbReference type="NCBI Taxonomy" id="210430"/>
    <lineage>
        <taxon>Eukaryota</taxon>
        <taxon>Fungi</taxon>
        <taxon>Dikarya</taxon>
        <taxon>Ascomycota</taxon>
        <taxon>Pezizomycotina</taxon>
        <taxon>Dothideomycetes</taxon>
        <taxon>Pleosporomycetidae</taxon>
        <taxon>Pleosporales</taxon>
        <taxon>Pleosporineae</taxon>
        <taxon>Phaeosphaeriaceae</taxon>
        <taxon>Setomelanomma</taxon>
    </lineage>
</organism>
<protein>
    <recommendedName>
        <fullName evidence="2">DUF7492 domain-containing protein</fullName>
    </recommendedName>
</protein>